<name>A0A2W4R432_9GAMM</name>
<sequence length="68" mass="7644">MMDIISPEEQKILDCLTNAIAEALERKRRLGQYAVVWRDGQPVILEGESLLLKPTATRPVEGETHGKQ</sequence>
<reference evidence="1 2" key="1">
    <citation type="journal article" date="2018" name="Aquat. Microb. Ecol.">
        <title>Gammaproteobacterial methanotrophs dominate.</title>
        <authorList>
            <person name="Rissanen A.J."/>
            <person name="Saarenheimo J."/>
            <person name="Tiirola M."/>
            <person name="Peura S."/>
            <person name="Aalto S.L."/>
            <person name="Karvinen A."/>
            <person name="Nykanen H."/>
        </authorList>
    </citation>
    <scope>NUCLEOTIDE SEQUENCE [LARGE SCALE GENOMIC DNA]</scope>
    <source>
        <strain evidence="1">AMbin10</strain>
    </source>
</reference>
<organism evidence="1 2">
    <name type="scientific">Candidatus Methylumidiphilus alinenensis</name>
    <dbReference type="NCBI Taxonomy" id="2202197"/>
    <lineage>
        <taxon>Bacteria</taxon>
        <taxon>Pseudomonadati</taxon>
        <taxon>Pseudomonadota</taxon>
        <taxon>Gammaproteobacteria</taxon>
        <taxon>Methylococcales</taxon>
        <taxon>Candidatus Methylumidiphilus</taxon>
    </lineage>
</organism>
<comment type="caution">
    <text evidence="1">The sequence shown here is derived from an EMBL/GenBank/DDBJ whole genome shotgun (WGS) entry which is preliminary data.</text>
</comment>
<dbReference type="EMBL" id="QJPH01000346">
    <property type="protein sequence ID" value="PZN77019.1"/>
    <property type="molecule type" value="Genomic_DNA"/>
</dbReference>
<dbReference type="Proteomes" id="UP000249396">
    <property type="component" value="Unassembled WGS sequence"/>
</dbReference>
<dbReference type="AlphaFoldDB" id="A0A2W4R432"/>
<protein>
    <submittedName>
        <fullName evidence="1">Uncharacterized protein</fullName>
    </submittedName>
</protein>
<proteinExistence type="predicted"/>
<evidence type="ECO:0000313" key="1">
    <source>
        <dbReference type="EMBL" id="PZN77019.1"/>
    </source>
</evidence>
<evidence type="ECO:0000313" key="2">
    <source>
        <dbReference type="Proteomes" id="UP000249396"/>
    </source>
</evidence>
<gene>
    <name evidence="1" type="ORF">DM484_15500</name>
</gene>
<accession>A0A2W4R432</accession>